<keyword evidence="2" id="KW-1185">Reference proteome</keyword>
<dbReference type="SUPFAM" id="SSF56235">
    <property type="entry name" value="N-terminal nucleophile aminohydrolases (Ntn hydrolases)"/>
    <property type="match status" value="1"/>
</dbReference>
<sequence>MTLVAAFASPNFAVMVADRRRSQLETGVQIDDVKKIYQVNNNVMVGFSGVYLPDGLGNFRGMAEKIINDCSFLIHDDMSVESIINVFRRHIITLLDDGISKDQLEVTYHIAGLLQDGHFGLGRISCFEDFEPVITKPPEAGITWGLSRAVYAPSMWLESRIASLGEMTLGNVQKLAVELVEHTAQRDSYISDTYDMLTLSF</sequence>
<dbReference type="InterPro" id="IPR029055">
    <property type="entry name" value="Ntn_hydrolases_N"/>
</dbReference>
<dbReference type="KEGG" id="plut:EI981_09005"/>
<dbReference type="Pfam" id="PF00227">
    <property type="entry name" value="Proteasome"/>
    <property type="match status" value="1"/>
</dbReference>
<evidence type="ECO:0000313" key="2">
    <source>
        <dbReference type="Proteomes" id="UP000270678"/>
    </source>
</evidence>
<reference evidence="2" key="1">
    <citation type="submission" date="2018-12" db="EMBL/GenBank/DDBJ databases">
        <title>Complete genome sequence of Paenibacillus sp. MBLB1234.</title>
        <authorList>
            <person name="Nam Y.-D."/>
            <person name="Kang J."/>
            <person name="Chung W.-H."/>
            <person name="Park Y.S."/>
        </authorList>
    </citation>
    <scope>NUCLEOTIDE SEQUENCE [LARGE SCALE GENOMIC DNA]</scope>
    <source>
        <strain evidence="2">MBLB1234</strain>
    </source>
</reference>
<accession>A0A3Q9IA60</accession>
<dbReference type="RefSeq" id="WP_126997372.1">
    <property type="nucleotide sequence ID" value="NZ_CP034346.1"/>
</dbReference>
<name>A0A3Q9IA60_9BACL</name>
<dbReference type="AlphaFoldDB" id="A0A3Q9IA60"/>
<dbReference type="GO" id="GO:0005839">
    <property type="term" value="C:proteasome core complex"/>
    <property type="evidence" value="ECO:0007669"/>
    <property type="project" value="InterPro"/>
</dbReference>
<protein>
    <submittedName>
        <fullName evidence="1">Uncharacterized protein</fullName>
    </submittedName>
</protein>
<organism evidence="1 2">
    <name type="scientific">Paenibacillus lutimineralis</name>
    <dbReference type="NCBI Taxonomy" id="2707005"/>
    <lineage>
        <taxon>Bacteria</taxon>
        <taxon>Bacillati</taxon>
        <taxon>Bacillota</taxon>
        <taxon>Bacilli</taxon>
        <taxon>Bacillales</taxon>
        <taxon>Paenibacillaceae</taxon>
        <taxon>Paenibacillus</taxon>
    </lineage>
</organism>
<dbReference type="OrthoDB" id="2615503at2"/>
<dbReference type="Gene3D" id="3.60.20.10">
    <property type="entry name" value="Glutamine Phosphoribosylpyrophosphate, subunit 1, domain 1"/>
    <property type="match status" value="1"/>
</dbReference>
<proteinExistence type="predicted"/>
<dbReference type="GO" id="GO:0051603">
    <property type="term" value="P:proteolysis involved in protein catabolic process"/>
    <property type="evidence" value="ECO:0007669"/>
    <property type="project" value="InterPro"/>
</dbReference>
<evidence type="ECO:0000313" key="1">
    <source>
        <dbReference type="EMBL" id="AZS14576.1"/>
    </source>
</evidence>
<dbReference type="EMBL" id="CP034346">
    <property type="protein sequence ID" value="AZS14576.1"/>
    <property type="molecule type" value="Genomic_DNA"/>
</dbReference>
<gene>
    <name evidence="1" type="ORF">EI981_09005</name>
</gene>
<dbReference type="Proteomes" id="UP000270678">
    <property type="component" value="Chromosome"/>
</dbReference>
<dbReference type="InterPro" id="IPR001353">
    <property type="entry name" value="Proteasome_sua/b"/>
</dbReference>